<keyword evidence="1" id="KW-0472">Membrane</keyword>
<dbReference type="EMBL" id="JBICYV010000003">
    <property type="protein sequence ID" value="MFG3010116.1"/>
    <property type="molecule type" value="Genomic_DNA"/>
</dbReference>
<accession>A0ABW7B320</accession>
<name>A0ABW7B320_9ACTN</name>
<proteinExistence type="predicted"/>
<feature type="transmembrane region" description="Helical" evidence="1">
    <location>
        <begin position="12"/>
        <end position="34"/>
    </location>
</feature>
<evidence type="ECO:0000256" key="1">
    <source>
        <dbReference type="SAM" id="Phobius"/>
    </source>
</evidence>
<evidence type="ECO:0000313" key="2">
    <source>
        <dbReference type="EMBL" id="MFG3010116.1"/>
    </source>
</evidence>
<dbReference type="RefSeq" id="WP_392816152.1">
    <property type="nucleotide sequence ID" value="NZ_JBICYV010000003.1"/>
</dbReference>
<keyword evidence="1" id="KW-1133">Transmembrane helix</keyword>
<reference evidence="2 3" key="1">
    <citation type="submission" date="2024-10" db="EMBL/GenBank/DDBJ databases">
        <title>The Natural Products Discovery Center: Release of the First 8490 Sequenced Strains for Exploring Actinobacteria Biosynthetic Diversity.</title>
        <authorList>
            <person name="Kalkreuter E."/>
            <person name="Kautsar S.A."/>
            <person name="Yang D."/>
            <person name="Bader C.D."/>
            <person name="Teijaro C.N."/>
            <person name="Fluegel L."/>
            <person name="Davis C.M."/>
            <person name="Simpson J.R."/>
            <person name="Lauterbach L."/>
            <person name="Steele A.D."/>
            <person name="Gui C."/>
            <person name="Meng S."/>
            <person name="Li G."/>
            <person name="Viehrig K."/>
            <person name="Ye F."/>
            <person name="Su P."/>
            <person name="Kiefer A.F."/>
            <person name="Nichols A."/>
            <person name="Cepeda A.J."/>
            <person name="Yan W."/>
            <person name="Fan B."/>
            <person name="Jiang Y."/>
            <person name="Adhikari A."/>
            <person name="Zheng C.-J."/>
            <person name="Schuster L."/>
            <person name="Cowan T.M."/>
            <person name="Smanski M.J."/>
            <person name="Chevrette M.G."/>
            <person name="De Carvalho L.P.S."/>
            <person name="Shen B."/>
        </authorList>
    </citation>
    <scope>NUCLEOTIDE SEQUENCE [LARGE SCALE GENOMIC DNA]</scope>
    <source>
        <strain evidence="2 3">NPDC048320</strain>
    </source>
</reference>
<comment type="caution">
    <text evidence="2">The sequence shown here is derived from an EMBL/GenBank/DDBJ whole genome shotgun (WGS) entry which is preliminary data.</text>
</comment>
<keyword evidence="1" id="KW-0812">Transmembrane</keyword>
<sequence>MTGVTGRGRTRWGLFAAIIALPALVLAGLAVFAVRFATSDHPLGGAPEKVPCAEALAFGGARLPAGAYDAECAVRSWQDTDYEARFRMPREDVRDWLEATYPVAPAPKTEYCYPDSVDLCLHLEFQEGSADYAGLFPGLSDPGFGAYAADVDVTYEGPDRALVRFSAFTT</sequence>
<protein>
    <recommendedName>
        <fullName evidence="4">Septum formation-related domain-containing protein</fullName>
    </recommendedName>
</protein>
<keyword evidence="3" id="KW-1185">Reference proteome</keyword>
<gene>
    <name evidence="2" type="ORF">ACGFZB_06610</name>
</gene>
<organism evidence="2 3">
    <name type="scientific">Streptomyces cinerochromogenes</name>
    <dbReference type="NCBI Taxonomy" id="66422"/>
    <lineage>
        <taxon>Bacteria</taxon>
        <taxon>Bacillati</taxon>
        <taxon>Actinomycetota</taxon>
        <taxon>Actinomycetes</taxon>
        <taxon>Kitasatosporales</taxon>
        <taxon>Streptomycetaceae</taxon>
        <taxon>Streptomyces</taxon>
    </lineage>
</organism>
<evidence type="ECO:0000313" key="3">
    <source>
        <dbReference type="Proteomes" id="UP001604267"/>
    </source>
</evidence>
<dbReference type="Proteomes" id="UP001604267">
    <property type="component" value="Unassembled WGS sequence"/>
</dbReference>
<evidence type="ECO:0008006" key="4">
    <source>
        <dbReference type="Google" id="ProtNLM"/>
    </source>
</evidence>